<dbReference type="Proteomes" id="UP001172082">
    <property type="component" value="Unassembled WGS sequence"/>
</dbReference>
<name>A0ABT8KJL8_9BACT</name>
<evidence type="ECO:0000256" key="1">
    <source>
        <dbReference type="ARBA" id="ARBA00006817"/>
    </source>
</evidence>
<protein>
    <submittedName>
        <fullName evidence="3">SRPBCC domain-containing protein</fullName>
    </submittedName>
</protein>
<gene>
    <name evidence="3" type="ORF">QQ008_06000</name>
</gene>
<feature type="domain" description="Activator of Hsp90 ATPase homologue 1/2-like C-terminal" evidence="2">
    <location>
        <begin position="11"/>
        <end position="124"/>
    </location>
</feature>
<evidence type="ECO:0000259" key="2">
    <source>
        <dbReference type="Pfam" id="PF08327"/>
    </source>
</evidence>
<dbReference type="InterPro" id="IPR013538">
    <property type="entry name" value="ASHA1/2-like_C"/>
</dbReference>
<comment type="caution">
    <text evidence="3">The sequence shown here is derived from an EMBL/GenBank/DDBJ whole genome shotgun (WGS) entry which is preliminary data.</text>
</comment>
<evidence type="ECO:0000313" key="3">
    <source>
        <dbReference type="EMBL" id="MDN5200901.1"/>
    </source>
</evidence>
<evidence type="ECO:0000313" key="4">
    <source>
        <dbReference type="Proteomes" id="UP001172082"/>
    </source>
</evidence>
<accession>A0ABT8KJL8</accession>
<dbReference type="Pfam" id="PF08327">
    <property type="entry name" value="AHSA1"/>
    <property type="match status" value="1"/>
</dbReference>
<dbReference type="RefSeq" id="WP_346750931.1">
    <property type="nucleotide sequence ID" value="NZ_JAUJEA010000002.1"/>
</dbReference>
<dbReference type="Gene3D" id="3.30.530.20">
    <property type="match status" value="1"/>
</dbReference>
<reference evidence="3" key="1">
    <citation type="submission" date="2023-06" db="EMBL/GenBank/DDBJ databases">
        <title>Genomic of Parafulvivirga corallium.</title>
        <authorList>
            <person name="Wang G."/>
        </authorList>
    </citation>
    <scope>NUCLEOTIDE SEQUENCE</scope>
    <source>
        <strain evidence="3">BMA10</strain>
    </source>
</reference>
<comment type="similarity">
    <text evidence="1">Belongs to the AHA1 family.</text>
</comment>
<dbReference type="SUPFAM" id="SSF55961">
    <property type="entry name" value="Bet v1-like"/>
    <property type="match status" value="1"/>
</dbReference>
<sequence length="125" mass="14174">MKTIVKNYDINASKTKVYEALTDQKIIESWSGSPAKMDLAEGGEFSLWGGTIHGVNHKITQDQIIQDWKEEKWEAFSKCTFNLDESDGVTHLELVHEDIPDGSAKSIDNGWDIYYLGPLKELLEK</sequence>
<organism evidence="3 4">
    <name type="scientific">Splendidivirga corallicola</name>
    <dbReference type="NCBI Taxonomy" id="3051826"/>
    <lineage>
        <taxon>Bacteria</taxon>
        <taxon>Pseudomonadati</taxon>
        <taxon>Bacteroidota</taxon>
        <taxon>Cytophagia</taxon>
        <taxon>Cytophagales</taxon>
        <taxon>Splendidivirgaceae</taxon>
        <taxon>Splendidivirga</taxon>
    </lineage>
</organism>
<dbReference type="EMBL" id="JAUJEA010000002">
    <property type="protein sequence ID" value="MDN5200901.1"/>
    <property type="molecule type" value="Genomic_DNA"/>
</dbReference>
<keyword evidence="4" id="KW-1185">Reference proteome</keyword>
<dbReference type="InterPro" id="IPR023393">
    <property type="entry name" value="START-like_dom_sf"/>
</dbReference>
<proteinExistence type="inferred from homology"/>